<reference evidence="3" key="1">
    <citation type="submission" date="2018-08" db="EMBL/GenBank/DDBJ databases">
        <authorList>
            <person name="Kim S.-J."/>
            <person name="Jung G.-Y."/>
        </authorList>
    </citation>
    <scope>NUCLEOTIDE SEQUENCE [LARGE SCALE GENOMIC DNA]</scope>
    <source>
        <strain evidence="3">GY_H</strain>
    </source>
</reference>
<sequence length="119" mass="12263">MSTQMPTDTSAVTETIDAATGEIIVLSRHKAAAETKAAVAEEKVTPLAKPEKRKNFKERAKDKLKTRPAEDGTTPMTATAKSKAGAKSAAKAAPAKGEAKDAAKDATKAGKKAAGRKAS</sequence>
<feature type="compositionally biased region" description="Basic residues" evidence="1">
    <location>
        <begin position="109"/>
        <end position="119"/>
    </location>
</feature>
<comment type="caution">
    <text evidence="2">The sequence shown here is derived from an EMBL/GenBank/DDBJ whole genome shotgun (WGS) entry which is preliminary data.</text>
</comment>
<dbReference type="RefSeq" id="WP_115517256.1">
    <property type="nucleotide sequence ID" value="NZ_QRGO01000001.1"/>
</dbReference>
<feature type="region of interest" description="Disordered" evidence="1">
    <location>
        <begin position="44"/>
        <end position="119"/>
    </location>
</feature>
<keyword evidence="3" id="KW-1185">Reference proteome</keyword>
<gene>
    <name evidence="2" type="ORF">DXH78_12015</name>
</gene>
<accession>A0A371BCF1</accession>
<evidence type="ECO:0000313" key="2">
    <source>
        <dbReference type="EMBL" id="RDV05230.1"/>
    </source>
</evidence>
<dbReference type="Proteomes" id="UP000263993">
    <property type="component" value="Unassembled WGS sequence"/>
</dbReference>
<feature type="compositionally biased region" description="Low complexity" evidence="1">
    <location>
        <begin position="78"/>
        <end position="96"/>
    </location>
</feature>
<feature type="compositionally biased region" description="Basic and acidic residues" evidence="1">
    <location>
        <begin position="57"/>
        <end position="70"/>
    </location>
</feature>
<dbReference type="AlphaFoldDB" id="A0A371BCF1"/>
<organism evidence="2 3">
    <name type="scientific">Undibacter mobilis</name>
    <dbReference type="NCBI Taxonomy" id="2292256"/>
    <lineage>
        <taxon>Bacteria</taxon>
        <taxon>Pseudomonadati</taxon>
        <taxon>Pseudomonadota</taxon>
        <taxon>Alphaproteobacteria</taxon>
        <taxon>Hyphomicrobiales</taxon>
        <taxon>Nitrobacteraceae</taxon>
        <taxon>Undibacter</taxon>
    </lineage>
</organism>
<feature type="compositionally biased region" description="Basic and acidic residues" evidence="1">
    <location>
        <begin position="97"/>
        <end position="108"/>
    </location>
</feature>
<evidence type="ECO:0000313" key="3">
    <source>
        <dbReference type="Proteomes" id="UP000263993"/>
    </source>
</evidence>
<proteinExistence type="predicted"/>
<dbReference type="OrthoDB" id="9986535at2"/>
<evidence type="ECO:0000256" key="1">
    <source>
        <dbReference type="SAM" id="MobiDB-lite"/>
    </source>
</evidence>
<name>A0A371BCF1_9BRAD</name>
<dbReference type="EMBL" id="QRGO01000001">
    <property type="protein sequence ID" value="RDV05230.1"/>
    <property type="molecule type" value="Genomic_DNA"/>
</dbReference>
<protein>
    <submittedName>
        <fullName evidence="2">Uncharacterized protein</fullName>
    </submittedName>
</protein>